<keyword evidence="3" id="KW-1185">Reference proteome</keyword>
<evidence type="ECO:0000259" key="1">
    <source>
        <dbReference type="Pfam" id="PF06985"/>
    </source>
</evidence>
<dbReference type="Pfam" id="PF06985">
    <property type="entry name" value="HET"/>
    <property type="match status" value="1"/>
</dbReference>
<gene>
    <name evidence="2" type="ORF">CLO192961_LOCUS58340</name>
</gene>
<proteinExistence type="predicted"/>
<name>A0ABY6TUI6_BIOOC</name>
<organism evidence="2 3">
    <name type="scientific">Bionectria ochroleuca</name>
    <name type="common">Gliocladium roseum</name>
    <dbReference type="NCBI Taxonomy" id="29856"/>
    <lineage>
        <taxon>Eukaryota</taxon>
        <taxon>Fungi</taxon>
        <taxon>Dikarya</taxon>
        <taxon>Ascomycota</taxon>
        <taxon>Pezizomycotina</taxon>
        <taxon>Sordariomycetes</taxon>
        <taxon>Hypocreomycetidae</taxon>
        <taxon>Hypocreales</taxon>
        <taxon>Bionectriaceae</taxon>
        <taxon>Clonostachys</taxon>
    </lineage>
</organism>
<dbReference type="PANTHER" id="PTHR24148:SF73">
    <property type="entry name" value="HET DOMAIN PROTEIN (AFU_ORTHOLOGUE AFUA_8G01020)"/>
    <property type="match status" value="1"/>
</dbReference>
<evidence type="ECO:0000313" key="2">
    <source>
        <dbReference type="EMBL" id="VUC21588.1"/>
    </source>
</evidence>
<comment type="caution">
    <text evidence="2">The sequence shown here is derived from an EMBL/GenBank/DDBJ whole genome shotgun (WGS) entry which is preliminary data.</text>
</comment>
<dbReference type="EMBL" id="CABFNS010000414">
    <property type="protein sequence ID" value="VUC21588.1"/>
    <property type="molecule type" value="Genomic_DNA"/>
</dbReference>
<accession>A0ABY6TUI6</accession>
<evidence type="ECO:0000313" key="3">
    <source>
        <dbReference type="Proteomes" id="UP000766486"/>
    </source>
</evidence>
<reference evidence="2 3" key="1">
    <citation type="submission" date="2019-06" db="EMBL/GenBank/DDBJ databases">
        <authorList>
            <person name="Broberg M."/>
        </authorList>
    </citation>
    <scope>NUCLEOTIDE SEQUENCE [LARGE SCALE GENOMIC DNA]</scope>
</reference>
<dbReference type="Proteomes" id="UP000766486">
    <property type="component" value="Unassembled WGS sequence"/>
</dbReference>
<feature type="domain" description="Heterokaryon incompatibility" evidence="1">
    <location>
        <begin position="46"/>
        <end position="155"/>
    </location>
</feature>
<sequence>MAHQYQRSLSVVDDEIRLLQIQISRDPDPEVKCQLFTTPLGSAGKYIALSYCWGDPRIKGKIVVSGRPMMVTKNLISALQELRSRGYLRIWVDAACIDQNNQEECSQQILRMAGIYRSASKVVSFLHGATVTEAKLASALFRRIKDEDEEISTNTELEIIWGHHVFELKSLIRIARLASDLKGVGIYGQLAHIQNIDRIRTGQLTMQQHFILEVLPLTRITKASEPRDRIYAILGVTSNGNILVPVPNYSQSDSAVNRDITVRMIERTKSLDFVIFKHGAVGPWWHDWFSPESFSDRRMKCFIKSSNINESYSRYSDILYNASNKRLAEFEVRNNSLFVQGFFVDDIMQCSPALSEALQGGVKAYSWEYIHGGNHRIDLPERTMEKRSRILAWLFYGMNLHHDFSTSYRVDETTLEKLLYSLRKGRKMAHSNYVKELIQWLYCCCEESFDVEGYPLTSWLTGDEGPTSPKPNLKLRSLMKMHDNLKLQMRLGSTDHGRMGWFNRNALPGDKVAVISGCRFPAVLRECGENRYCVVGEAVVRGLMFGEALRKAQPTLIKLVELPHTR</sequence>
<dbReference type="InterPro" id="IPR010730">
    <property type="entry name" value="HET"/>
</dbReference>
<dbReference type="InterPro" id="IPR052895">
    <property type="entry name" value="HetReg/Transcr_Mod"/>
</dbReference>
<protein>
    <recommendedName>
        <fullName evidence="1">Heterokaryon incompatibility domain-containing protein</fullName>
    </recommendedName>
</protein>
<dbReference type="Pfam" id="PF26639">
    <property type="entry name" value="Het-6_barrel"/>
    <property type="match status" value="1"/>
</dbReference>
<dbReference type="PANTHER" id="PTHR24148">
    <property type="entry name" value="ANKYRIN REPEAT DOMAIN-CONTAINING PROTEIN 39 HOMOLOG-RELATED"/>
    <property type="match status" value="1"/>
</dbReference>